<dbReference type="GO" id="GO:0032259">
    <property type="term" value="P:methylation"/>
    <property type="evidence" value="ECO:0007669"/>
    <property type="project" value="UniProtKB-KW"/>
</dbReference>
<evidence type="ECO:0000256" key="3">
    <source>
        <dbReference type="ARBA" id="ARBA00022679"/>
    </source>
</evidence>
<dbReference type="CDD" id="cd02440">
    <property type="entry name" value="AdoMet_MTases"/>
    <property type="match status" value="1"/>
</dbReference>
<name>A0ABP9CIZ4_9FLAO</name>
<dbReference type="Gene3D" id="3.40.50.150">
    <property type="entry name" value="Vaccinia Virus protein VP39"/>
    <property type="match status" value="1"/>
</dbReference>
<dbReference type="Proteomes" id="UP001501433">
    <property type="component" value="Unassembled WGS sequence"/>
</dbReference>
<dbReference type="PANTHER" id="PTHR32183">
    <property type="match status" value="1"/>
</dbReference>
<organism evidence="5 6">
    <name type="scientific">Litoribaculum gwangyangense</name>
    <dbReference type="NCBI Taxonomy" id="1130722"/>
    <lineage>
        <taxon>Bacteria</taxon>
        <taxon>Pseudomonadati</taxon>
        <taxon>Bacteroidota</taxon>
        <taxon>Flavobacteriia</taxon>
        <taxon>Flavobacteriales</taxon>
        <taxon>Flavobacteriaceae</taxon>
        <taxon>Litoribaculum</taxon>
    </lineage>
</organism>
<dbReference type="PANTHER" id="PTHR32183:SF6">
    <property type="entry name" value="CYSTEINE SULFINATE DESULFINASE_CYSTEINE DESULFURASE AND RELATED ENZYMES"/>
    <property type="match status" value="1"/>
</dbReference>
<sequence length="195" mass="23053">MDLELNEAFWDSRYQNNDIGWDLGEISKPIKSYINQLHDKNLKILIPGCGNSYEAEFLYKQGFKNTYVVDLSKTALDNLKKRVPSFPSSNLLHKDFFEIQMTFDLIIEQTFFCAINPNLRPKYVQKMHELLNNNGKLVGLLFNTPLNTEHPPFGGNKEEYLQYFKPYFDIEIMNEAYNSMETRRYKELFIKLVKR</sequence>
<reference evidence="6" key="1">
    <citation type="journal article" date="2019" name="Int. J. Syst. Evol. Microbiol.">
        <title>The Global Catalogue of Microorganisms (GCM) 10K type strain sequencing project: providing services to taxonomists for standard genome sequencing and annotation.</title>
        <authorList>
            <consortium name="The Broad Institute Genomics Platform"/>
            <consortium name="The Broad Institute Genome Sequencing Center for Infectious Disease"/>
            <person name="Wu L."/>
            <person name="Ma J."/>
        </authorList>
    </citation>
    <scope>NUCLEOTIDE SEQUENCE [LARGE SCALE GENOMIC DNA]</scope>
    <source>
        <strain evidence="6">JCM 18325</strain>
    </source>
</reference>
<evidence type="ECO:0000256" key="1">
    <source>
        <dbReference type="ARBA" id="ARBA00022553"/>
    </source>
</evidence>
<gene>
    <name evidence="5" type="ORF">GCM10023330_16140</name>
</gene>
<keyword evidence="1" id="KW-0597">Phosphoprotein</keyword>
<evidence type="ECO:0000313" key="5">
    <source>
        <dbReference type="EMBL" id="GAA4809954.1"/>
    </source>
</evidence>
<evidence type="ECO:0000256" key="4">
    <source>
        <dbReference type="ARBA" id="ARBA00022691"/>
    </source>
</evidence>
<dbReference type="RefSeq" id="WP_345276440.1">
    <property type="nucleotide sequence ID" value="NZ_BAABJW010000002.1"/>
</dbReference>
<keyword evidence="4" id="KW-0949">S-adenosyl-L-methionine</keyword>
<dbReference type="PROSITE" id="PS51585">
    <property type="entry name" value="SAM_MT_TPMT"/>
    <property type="match status" value="1"/>
</dbReference>
<dbReference type="InterPro" id="IPR008854">
    <property type="entry name" value="TPMT"/>
</dbReference>
<dbReference type="Pfam" id="PF05724">
    <property type="entry name" value="TPMT"/>
    <property type="match status" value="1"/>
</dbReference>
<proteinExistence type="predicted"/>
<dbReference type="SUPFAM" id="SSF53335">
    <property type="entry name" value="S-adenosyl-L-methionine-dependent methyltransferases"/>
    <property type="match status" value="1"/>
</dbReference>
<evidence type="ECO:0000256" key="2">
    <source>
        <dbReference type="ARBA" id="ARBA00022603"/>
    </source>
</evidence>
<evidence type="ECO:0000313" key="6">
    <source>
        <dbReference type="Proteomes" id="UP001501433"/>
    </source>
</evidence>
<dbReference type="EMBL" id="BAABJW010000002">
    <property type="protein sequence ID" value="GAA4809954.1"/>
    <property type="molecule type" value="Genomic_DNA"/>
</dbReference>
<keyword evidence="2 5" id="KW-0489">Methyltransferase</keyword>
<keyword evidence="6" id="KW-1185">Reference proteome</keyword>
<dbReference type="GO" id="GO:0008168">
    <property type="term" value="F:methyltransferase activity"/>
    <property type="evidence" value="ECO:0007669"/>
    <property type="project" value="UniProtKB-KW"/>
</dbReference>
<dbReference type="InterPro" id="IPR029063">
    <property type="entry name" value="SAM-dependent_MTases_sf"/>
</dbReference>
<accession>A0ABP9CIZ4</accession>
<keyword evidence="3" id="KW-0808">Transferase</keyword>
<comment type="caution">
    <text evidence="5">The sequence shown here is derived from an EMBL/GenBank/DDBJ whole genome shotgun (WGS) entry which is preliminary data.</text>
</comment>
<protein>
    <submittedName>
        <fullName evidence="5">Methyltransferase domain-containing protein</fullName>
    </submittedName>
</protein>